<organism evidence="1 2">
    <name type="scientific">Campylobacter showae RM3277</name>
    <dbReference type="NCBI Taxonomy" id="553219"/>
    <lineage>
        <taxon>Bacteria</taxon>
        <taxon>Pseudomonadati</taxon>
        <taxon>Campylobacterota</taxon>
        <taxon>Epsilonproteobacteria</taxon>
        <taxon>Campylobacterales</taxon>
        <taxon>Campylobacteraceae</taxon>
        <taxon>Campylobacter</taxon>
    </lineage>
</organism>
<sequence length="46" mass="5668">MPILNLAQILAVFYKYYSRFHICIRLNPNNLYLKSYFYTVFILYLL</sequence>
<evidence type="ECO:0000313" key="2">
    <source>
        <dbReference type="Proteomes" id="UP000003107"/>
    </source>
</evidence>
<reference evidence="1 2" key="1">
    <citation type="submission" date="2009-07" db="EMBL/GenBank/DDBJ databases">
        <authorList>
            <person name="Madupu R."/>
            <person name="Sebastian Y."/>
            <person name="Durkin A.S."/>
            <person name="Torralba M."/>
            <person name="Methe B."/>
            <person name="Sutton G.G."/>
            <person name="Strausberg R.L."/>
            <person name="Nelson K.E."/>
        </authorList>
    </citation>
    <scope>NUCLEOTIDE SEQUENCE [LARGE SCALE GENOMIC DNA]</scope>
    <source>
        <strain evidence="1 2">RM3277</strain>
    </source>
</reference>
<accession>C6RD63</accession>
<comment type="caution">
    <text evidence="1">The sequence shown here is derived from an EMBL/GenBank/DDBJ whole genome shotgun (WGS) entry which is preliminary data.</text>
</comment>
<name>C6RD63_9BACT</name>
<dbReference type="AlphaFoldDB" id="C6RD63"/>
<keyword evidence="2" id="KW-1185">Reference proteome</keyword>
<proteinExistence type="predicted"/>
<dbReference type="Proteomes" id="UP000003107">
    <property type="component" value="Unassembled WGS sequence"/>
</dbReference>
<gene>
    <name evidence="1" type="ORF">CAMSH0001_1779</name>
</gene>
<evidence type="ECO:0000313" key="1">
    <source>
        <dbReference type="EMBL" id="EET80630.1"/>
    </source>
</evidence>
<dbReference type="STRING" id="553219.CAMSH0001_1779"/>
<protein>
    <submittedName>
        <fullName evidence="1">Uncharacterized protein</fullName>
    </submittedName>
</protein>
<dbReference type="EMBL" id="ACVQ01000005">
    <property type="protein sequence ID" value="EET80630.1"/>
    <property type="molecule type" value="Genomic_DNA"/>
</dbReference>